<dbReference type="SUPFAM" id="SSF52540">
    <property type="entry name" value="P-loop containing nucleoside triphosphate hydrolases"/>
    <property type="match status" value="1"/>
</dbReference>
<accession>A0ABW0WZC3</accession>
<evidence type="ECO:0000256" key="1">
    <source>
        <dbReference type="SAM" id="MobiDB-lite"/>
    </source>
</evidence>
<dbReference type="InterPro" id="IPR027417">
    <property type="entry name" value="P-loop_NTPase"/>
</dbReference>
<gene>
    <name evidence="2" type="ORF">ACFP3U_11665</name>
</gene>
<proteinExistence type="predicted"/>
<evidence type="ECO:0000313" key="2">
    <source>
        <dbReference type="EMBL" id="MFC5663637.1"/>
    </source>
</evidence>
<dbReference type="SUPFAM" id="SSF50998">
    <property type="entry name" value="Quinoprotein alcohol dehydrogenase-like"/>
    <property type="match status" value="1"/>
</dbReference>
<dbReference type="RefSeq" id="WP_380225306.1">
    <property type="nucleotide sequence ID" value="NZ_JBHSOF010000011.1"/>
</dbReference>
<sequence>MAGNGRRMPQLGAGRKPAGLALLGWLDDARAPRLCRVAGPPGSGKSHLLAWLVRGCTTEDTPRGRRVHAVLPAAGATVRTAVWSLGHQLDLVAHAPGPLIEALAADGRPTVLCVPELDLAEDPAALVTELLDPLLRLPGVRLVIEAATDGPAAGAFTAVPAPAVLDLGEPQWTDGARFAAWATEQGGDPAAYPLPGPALGEPGETHGPPAPVPPPGTDLRALGEEALSALWTAVTAAAADPGPLAADPLLYALARPVPVTAAVERRDDALARAWRAAGPAVIEEPDPAVRAAVLRVRLLGGDTTAAAVLAQLPAPWAGRWARWERVDRDWPGPAVALTAGAGPYLSQVLVADPTGSVRTFDAATGRRLGAVVVPTPRPPRGLAVTAGGSVVLLDAWGRPELVVPAEPRPGLEPYGLMAALDAMASAAGDLSAVAAIGGLADSAPALGDAAGAVHWFEDGKVVSERLHHGPVTALAGTALGGGPLSDPEIPLLVSGGFDGAVRLWGPRSAPMPEPSDRRGCPVTAVAAGATAAGPVVAAAWSDGLVRVRDLGTGGVLDVRTGSEVWSLALAGTLLVLGMPDGLAAVDTRR</sequence>
<name>A0ABW0WZC3_9ACTN</name>
<feature type="compositionally biased region" description="Low complexity" evidence="1">
    <location>
        <begin position="186"/>
        <end position="207"/>
    </location>
</feature>
<feature type="region of interest" description="Disordered" evidence="1">
    <location>
        <begin position="186"/>
        <end position="211"/>
    </location>
</feature>
<dbReference type="InterPro" id="IPR011047">
    <property type="entry name" value="Quinoprotein_ADH-like_sf"/>
</dbReference>
<comment type="caution">
    <text evidence="2">The sequence shown here is derived from an EMBL/GenBank/DDBJ whole genome shotgun (WGS) entry which is preliminary data.</text>
</comment>
<reference evidence="3" key="1">
    <citation type="journal article" date="2019" name="Int. J. Syst. Evol. Microbiol.">
        <title>The Global Catalogue of Microorganisms (GCM) 10K type strain sequencing project: providing services to taxonomists for standard genome sequencing and annotation.</title>
        <authorList>
            <consortium name="The Broad Institute Genomics Platform"/>
            <consortium name="The Broad Institute Genome Sequencing Center for Infectious Disease"/>
            <person name="Wu L."/>
            <person name="Ma J."/>
        </authorList>
    </citation>
    <scope>NUCLEOTIDE SEQUENCE [LARGE SCALE GENOMIC DNA]</scope>
    <source>
        <strain evidence="3">CGMCC 4.1437</strain>
    </source>
</reference>
<dbReference type="EMBL" id="JBHSOF010000011">
    <property type="protein sequence ID" value="MFC5663637.1"/>
    <property type="molecule type" value="Genomic_DNA"/>
</dbReference>
<keyword evidence="3" id="KW-1185">Reference proteome</keyword>
<dbReference type="InterPro" id="IPR015943">
    <property type="entry name" value="WD40/YVTN_repeat-like_dom_sf"/>
</dbReference>
<protein>
    <submittedName>
        <fullName evidence="2">Uncharacterized protein</fullName>
    </submittedName>
</protein>
<evidence type="ECO:0000313" key="3">
    <source>
        <dbReference type="Proteomes" id="UP001595975"/>
    </source>
</evidence>
<organism evidence="2 3">
    <name type="scientific">Kitasatospora misakiensis</name>
    <dbReference type="NCBI Taxonomy" id="67330"/>
    <lineage>
        <taxon>Bacteria</taxon>
        <taxon>Bacillati</taxon>
        <taxon>Actinomycetota</taxon>
        <taxon>Actinomycetes</taxon>
        <taxon>Kitasatosporales</taxon>
        <taxon>Streptomycetaceae</taxon>
        <taxon>Kitasatospora</taxon>
    </lineage>
</organism>
<dbReference type="Proteomes" id="UP001595975">
    <property type="component" value="Unassembled WGS sequence"/>
</dbReference>
<dbReference type="Gene3D" id="2.130.10.10">
    <property type="entry name" value="YVTN repeat-like/Quinoprotein amine dehydrogenase"/>
    <property type="match status" value="1"/>
</dbReference>